<accession>A0A1I4C0M1</accession>
<proteinExistence type="predicted"/>
<organism evidence="2 3">
    <name type="scientific">Pseudovibrio ascidiaceicola</name>
    <dbReference type="NCBI Taxonomy" id="285279"/>
    <lineage>
        <taxon>Bacteria</taxon>
        <taxon>Pseudomonadati</taxon>
        <taxon>Pseudomonadota</taxon>
        <taxon>Alphaproteobacteria</taxon>
        <taxon>Hyphomicrobiales</taxon>
        <taxon>Stappiaceae</taxon>
        <taxon>Pseudovibrio</taxon>
    </lineage>
</organism>
<dbReference type="PANTHER" id="PTHR40265:SF1">
    <property type="entry name" value="GLYOXALASE-LIKE DOMAIN-CONTAINING PROTEIN"/>
    <property type="match status" value="1"/>
</dbReference>
<reference evidence="2 3" key="1">
    <citation type="submission" date="2016-10" db="EMBL/GenBank/DDBJ databases">
        <authorList>
            <person name="Varghese N."/>
            <person name="Submissions S."/>
        </authorList>
    </citation>
    <scope>NUCLEOTIDE SEQUENCE [LARGE SCALE GENOMIC DNA]</scope>
    <source>
        <strain evidence="2 3">DSM 16392</strain>
    </source>
</reference>
<dbReference type="Pfam" id="PF13468">
    <property type="entry name" value="Glyoxalase_3"/>
    <property type="match status" value="1"/>
</dbReference>
<dbReference type="SUPFAM" id="SSF54593">
    <property type="entry name" value="Glyoxalase/Bleomycin resistance protein/Dihydroxybiphenyl dioxygenase"/>
    <property type="match status" value="2"/>
</dbReference>
<comment type="caution">
    <text evidence="2">The sequence shown here is derived from an EMBL/GenBank/DDBJ whole genome shotgun (WGS) entry which is preliminary data.</text>
</comment>
<dbReference type="InterPro" id="IPR029068">
    <property type="entry name" value="Glyas_Bleomycin-R_OHBP_Dase"/>
</dbReference>
<protein>
    <submittedName>
        <fullName evidence="2">Glyoxalase-like domain-containing protein</fullName>
    </submittedName>
</protein>
<dbReference type="PANTHER" id="PTHR40265">
    <property type="entry name" value="BLL2707 PROTEIN"/>
    <property type="match status" value="1"/>
</dbReference>
<sequence length="284" mass="31048">MTKGIDHIVLAVNSLRDAAGLWEQLGFKVTPTARHSWGTENRLVQLNGSFLEVLAIGENAELTEPSEGVFSFGAFNRDFLLKGEGASMFVMDSTSAADDREAYTAAGLPEYAPFSFERIAVSPEGEERQVAFDLTFTADPLSGELGFFTCHNKFPENFWKAEYQSHPNTVRDLSEVIFVADDPADHHEFLKAFIGERTARLSSLGVEIETSRGTVKVLSPSAYESLYGVKAPTRREGLKLAALGFSAENLESFGAYAEALGGRKNGDFWVIEPERMAGVAVICS</sequence>
<dbReference type="Gene3D" id="3.10.180.10">
    <property type="entry name" value="2,3-Dihydroxybiphenyl 1,2-Dioxygenase, domain 1"/>
    <property type="match status" value="1"/>
</dbReference>
<gene>
    <name evidence="2" type="ORF">SAMN04488518_108269</name>
</gene>
<dbReference type="RefSeq" id="WP_208860441.1">
    <property type="nucleotide sequence ID" value="NZ_FOSK01000008.1"/>
</dbReference>
<feature type="domain" description="Glyoxalase-like" evidence="1">
    <location>
        <begin position="5"/>
        <end position="192"/>
    </location>
</feature>
<keyword evidence="3" id="KW-1185">Reference proteome</keyword>
<evidence type="ECO:0000313" key="2">
    <source>
        <dbReference type="EMBL" id="SFK74313.1"/>
    </source>
</evidence>
<evidence type="ECO:0000259" key="1">
    <source>
        <dbReference type="Pfam" id="PF13468"/>
    </source>
</evidence>
<name>A0A1I4C0M1_9HYPH</name>
<dbReference type="InterPro" id="IPR025870">
    <property type="entry name" value="Glyoxalase-like_dom"/>
</dbReference>
<dbReference type="EMBL" id="FOSK01000008">
    <property type="protein sequence ID" value="SFK74313.1"/>
    <property type="molecule type" value="Genomic_DNA"/>
</dbReference>
<evidence type="ECO:0000313" key="3">
    <source>
        <dbReference type="Proteomes" id="UP000199598"/>
    </source>
</evidence>
<dbReference type="Proteomes" id="UP000199598">
    <property type="component" value="Unassembled WGS sequence"/>
</dbReference>